<dbReference type="InParanoid" id="E4X0J7"/>
<dbReference type="Proteomes" id="UP000001307">
    <property type="component" value="Unassembled WGS sequence"/>
</dbReference>
<dbReference type="PANTHER" id="PTHR28663:SF1">
    <property type="entry name" value="CILIA- AND FLAGELLA- ASSOCIATED PROTEIN 210"/>
    <property type="match status" value="1"/>
</dbReference>
<gene>
    <name evidence="4" type="ORF">GSOID_T00015232001</name>
</gene>
<proteinExistence type="predicted"/>
<dbReference type="AlphaFoldDB" id="E4X0J7"/>
<accession>E4X0J7</accession>
<sequence>MAMVQDLSVVGHGRRAGAPKERVLVLTQNEFDRLESGITRREREEEQRVAAAQAKRAAFQKSKEISSKWENTISGQRKAKLAAKKAREEEEERIKQLKDIEEEEYRAAERRRVIEDAKKKIFNESDRVKDFHGALSFTECLKEREIQIEHKKRYDEIMASRDRNWHLKAERDLEQAAQLEAQRNLERLDKNHQAKRSLLDQIVSKKLVKESEDQLWIAEGKELAEQAEEHKEKLSLEKEKLLIRKKEFQEGLTTHLEIKKQLTKEEEAAAAREEQKRNIYGATKDKIAKMRATRLLELRKESQHARSRMAEKLAAEYKEGEDNIEERIEAARLEKEAKAAKREKEEANQRKARINSIDKHREVQLQVDKIASEIQAKESVEERVRLQTLDSEFQKHEKEKFATRRSIKTKVAAENLSKFEANRAAREAKEAKETEFEKVDAQKYKKEEGTFQEYADKVISAAEKAGRNTYPLKVIRARGPGGGRGPIDPITGMRPSYLAATADARQLPAYRNPETLEIRKNLEPGVASVGKQRLGFTW</sequence>
<reference evidence="4" key="1">
    <citation type="journal article" date="2010" name="Science">
        <title>Plasticity of animal genome architecture unmasked by rapid evolution of a pelagic tunicate.</title>
        <authorList>
            <person name="Denoeud F."/>
            <person name="Henriet S."/>
            <person name="Mungpakdee S."/>
            <person name="Aury J.M."/>
            <person name="Da Silva C."/>
            <person name="Brinkmann H."/>
            <person name="Mikhaleva J."/>
            <person name="Olsen L.C."/>
            <person name="Jubin C."/>
            <person name="Canestro C."/>
            <person name="Bouquet J.M."/>
            <person name="Danks G."/>
            <person name="Poulain J."/>
            <person name="Campsteijn C."/>
            <person name="Adamski M."/>
            <person name="Cross I."/>
            <person name="Yadetie F."/>
            <person name="Muffato M."/>
            <person name="Louis A."/>
            <person name="Butcher S."/>
            <person name="Tsagkogeorga G."/>
            <person name="Konrad A."/>
            <person name="Singh S."/>
            <person name="Jensen M.F."/>
            <person name="Cong E.H."/>
            <person name="Eikeseth-Otteraa H."/>
            <person name="Noel B."/>
            <person name="Anthouard V."/>
            <person name="Porcel B.M."/>
            <person name="Kachouri-Lafond R."/>
            <person name="Nishino A."/>
            <person name="Ugolini M."/>
            <person name="Chourrout P."/>
            <person name="Nishida H."/>
            <person name="Aasland R."/>
            <person name="Huzurbazar S."/>
            <person name="Westhof E."/>
            <person name="Delsuc F."/>
            <person name="Lehrach H."/>
            <person name="Reinhardt R."/>
            <person name="Weissenbach J."/>
            <person name="Roy S.W."/>
            <person name="Artiguenave F."/>
            <person name="Postlethwait J.H."/>
            <person name="Manak J.R."/>
            <person name="Thompson E.M."/>
            <person name="Jaillon O."/>
            <person name="Du Pasquier L."/>
            <person name="Boudinot P."/>
            <person name="Liberles D.A."/>
            <person name="Volff J.N."/>
            <person name="Philippe H."/>
            <person name="Lenhard B."/>
            <person name="Roest Crollius H."/>
            <person name="Wincker P."/>
            <person name="Chourrout D."/>
        </authorList>
    </citation>
    <scope>NUCLEOTIDE SEQUENCE [LARGE SCALE GENOMIC DNA]</scope>
</reference>
<organism evidence="4">
    <name type="scientific">Oikopleura dioica</name>
    <name type="common">Tunicate</name>
    <dbReference type="NCBI Taxonomy" id="34765"/>
    <lineage>
        <taxon>Eukaryota</taxon>
        <taxon>Metazoa</taxon>
        <taxon>Chordata</taxon>
        <taxon>Tunicata</taxon>
        <taxon>Appendicularia</taxon>
        <taxon>Copelata</taxon>
        <taxon>Oikopleuridae</taxon>
        <taxon>Oikopleura</taxon>
    </lineage>
</organism>
<dbReference type="OrthoDB" id="331765at2759"/>
<dbReference type="EMBL" id="FN653020">
    <property type="protein sequence ID" value="CBY23296.1"/>
    <property type="molecule type" value="Genomic_DNA"/>
</dbReference>
<dbReference type="GO" id="GO:0005879">
    <property type="term" value="C:axonemal microtubule"/>
    <property type="evidence" value="ECO:0007669"/>
    <property type="project" value="TreeGrafter"/>
</dbReference>
<feature type="domain" description="Trichohyalin-plectin-homology" evidence="3">
    <location>
        <begin position="123"/>
        <end position="465"/>
    </location>
</feature>
<evidence type="ECO:0000313" key="4">
    <source>
        <dbReference type="EMBL" id="CBY23296.1"/>
    </source>
</evidence>
<dbReference type="Pfam" id="PF13868">
    <property type="entry name" value="TPH"/>
    <property type="match status" value="1"/>
</dbReference>
<evidence type="ECO:0000256" key="2">
    <source>
        <dbReference type="SAM" id="Coils"/>
    </source>
</evidence>
<evidence type="ECO:0000259" key="3">
    <source>
        <dbReference type="Pfam" id="PF13868"/>
    </source>
</evidence>
<dbReference type="PANTHER" id="PTHR28663">
    <property type="entry name" value="COILED-COIL DOMAIN-CONTAINING PROTEIN 173"/>
    <property type="match status" value="1"/>
</dbReference>
<feature type="coiled-coil region" evidence="2">
    <location>
        <begin position="217"/>
        <end position="244"/>
    </location>
</feature>
<dbReference type="InterPro" id="IPR039986">
    <property type="entry name" value="CFAP210"/>
</dbReference>
<keyword evidence="1 2" id="KW-0175">Coiled coil</keyword>
<feature type="coiled-coil region" evidence="2">
    <location>
        <begin position="80"/>
        <end position="120"/>
    </location>
</feature>
<evidence type="ECO:0000256" key="1">
    <source>
        <dbReference type="ARBA" id="ARBA00023054"/>
    </source>
</evidence>
<dbReference type="InterPro" id="IPR043597">
    <property type="entry name" value="TPH_dom"/>
</dbReference>
<feature type="coiled-coil region" evidence="2">
    <location>
        <begin position="310"/>
        <end position="357"/>
    </location>
</feature>
<protein>
    <recommendedName>
        <fullName evidence="3">Trichohyalin-plectin-homology domain-containing protein</fullName>
    </recommendedName>
</protein>
<name>E4X0J7_OIKDI</name>
<keyword evidence="5" id="KW-1185">Reference proteome</keyword>
<evidence type="ECO:0000313" key="5">
    <source>
        <dbReference type="Proteomes" id="UP000001307"/>
    </source>
</evidence>